<keyword evidence="2" id="KW-0081">Bacteriolytic enzyme</keyword>
<accession>A0A125BDY3</accession>
<sequence length="172" mass="19599">MYLDTVGQVTVGVGHMMTDVQAAQKVPFVVSSTRVPATAQQIEDEFNLIKAQWVRVQGAQKLPNAAYYKKFTKLELLNTDIDVIRDSHIVNFEKELKGLYGYSTFSTYPDDVKLALFDMIFNLGLTRLSNKFVNFNIHIKASDFKKAALESNRHQLSTDRNFYVRNLLSNAK</sequence>
<evidence type="ECO:0000256" key="2">
    <source>
        <dbReference type="ARBA" id="ARBA00022638"/>
    </source>
</evidence>
<organism evidence="3">
    <name type="scientific">Shewanella frigidimarina</name>
    <dbReference type="NCBI Taxonomy" id="56812"/>
    <lineage>
        <taxon>Bacteria</taxon>
        <taxon>Pseudomonadati</taxon>
        <taxon>Pseudomonadota</taxon>
        <taxon>Gammaproteobacteria</taxon>
        <taxon>Alteromonadales</taxon>
        <taxon>Shewanellaceae</taxon>
        <taxon>Shewanella</taxon>
    </lineage>
</organism>
<dbReference type="GO" id="GO:0042742">
    <property type="term" value="P:defense response to bacterium"/>
    <property type="evidence" value="ECO:0007669"/>
    <property type="project" value="UniProtKB-KW"/>
</dbReference>
<evidence type="ECO:0008006" key="5">
    <source>
        <dbReference type="Google" id="ProtNLM"/>
    </source>
</evidence>
<evidence type="ECO:0000256" key="1">
    <source>
        <dbReference type="ARBA" id="ARBA00022529"/>
    </source>
</evidence>
<protein>
    <recommendedName>
        <fullName evidence="5">Lysozyme</fullName>
    </recommendedName>
</protein>
<dbReference type="InterPro" id="IPR023347">
    <property type="entry name" value="Lysozyme_dom_sf"/>
</dbReference>
<dbReference type="Proteomes" id="UP000055702">
    <property type="component" value="Unassembled WGS sequence"/>
</dbReference>
<dbReference type="GO" id="GO:0031640">
    <property type="term" value="P:killing of cells of another organism"/>
    <property type="evidence" value="ECO:0007669"/>
    <property type="project" value="UniProtKB-KW"/>
</dbReference>
<name>A0A125BDY3_SHEFR</name>
<keyword evidence="1" id="KW-0929">Antimicrobial</keyword>
<dbReference type="EMBL" id="LRDC01000071">
    <property type="protein sequence ID" value="KVX00125.1"/>
    <property type="molecule type" value="Genomic_DNA"/>
</dbReference>
<comment type="caution">
    <text evidence="3">The sequence shown here is derived from an EMBL/GenBank/DDBJ whole genome shotgun (WGS) entry which is preliminary data.</text>
</comment>
<dbReference type="GO" id="GO:0003796">
    <property type="term" value="F:lysozyme activity"/>
    <property type="evidence" value="ECO:0007669"/>
    <property type="project" value="InterPro"/>
</dbReference>
<gene>
    <name evidence="3" type="ORF">AWJ07_09935</name>
</gene>
<dbReference type="AlphaFoldDB" id="A0A125BDY3"/>
<evidence type="ECO:0000313" key="3">
    <source>
        <dbReference type="EMBL" id="KVX00125.1"/>
    </source>
</evidence>
<reference evidence="3 4" key="1">
    <citation type="submission" date="2016-01" db="EMBL/GenBank/DDBJ databases">
        <title>Draft genome of the antarctic isolate Shewanella frigidimarina Ag06-30.</title>
        <authorList>
            <person name="Parmeciano Di Noto G."/>
            <person name="Vazquez S."/>
            <person name="Mac Cormack W."/>
            <person name="Iriarte A."/>
            <person name="Quiroga C."/>
        </authorList>
    </citation>
    <scope>NUCLEOTIDE SEQUENCE [LARGE SCALE GENOMIC DNA]</scope>
    <source>
        <strain evidence="3 4">Ag06-30</strain>
    </source>
</reference>
<proteinExistence type="predicted"/>
<evidence type="ECO:0000313" key="4">
    <source>
        <dbReference type="Proteomes" id="UP000055702"/>
    </source>
</evidence>
<dbReference type="RefSeq" id="WP_059747824.1">
    <property type="nucleotide sequence ID" value="NZ_LRDC01000071.1"/>
</dbReference>
<dbReference type="SUPFAM" id="SSF53955">
    <property type="entry name" value="Lysozyme-like"/>
    <property type="match status" value="1"/>
</dbReference>
<dbReference type="InterPro" id="IPR023346">
    <property type="entry name" value="Lysozyme-like_dom_sf"/>
</dbReference>
<dbReference type="Gene3D" id="1.10.530.40">
    <property type="match status" value="1"/>
</dbReference>